<evidence type="ECO:0000313" key="2">
    <source>
        <dbReference type="EMBL" id="KAF2645653.1"/>
    </source>
</evidence>
<organism evidence="2 3">
    <name type="scientific">Massarina eburnea CBS 473.64</name>
    <dbReference type="NCBI Taxonomy" id="1395130"/>
    <lineage>
        <taxon>Eukaryota</taxon>
        <taxon>Fungi</taxon>
        <taxon>Dikarya</taxon>
        <taxon>Ascomycota</taxon>
        <taxon>Pezizomycotina</taxon>
        <taxon>Dothideomycetes</taxon>
        <taxon>Pleosporomycetidae</taxon>
        <taxon>Pleosporales</taxon>
        <taxon>Massarineae</taxon>
        <taxon>Massarinaceae</taxon>
        <taxon>Massarina</taxon>
    </lineage>
</organism>
<feature type="compositionally biased region" description="Basic residues" evidence="1">
    <location>
        <begin position="124"/>
        <end position="135"/>
    </location>
</feature>
<gene>
    <name evidence="2" type="ORF">P280DRAFT_125845</name>
</gene>
<dbReference type="AlphaFoldDB" id="A0A6A6SG45"/>
<accession>A0A6A6SG45</accession>
<dbReference type="EMBL" id="MU006777">
    <property type="protein sequence ID" value="KAF2645653.1"/>
    <property type="molecule type" value="Genomic_DNA"/>
</dbReference>
<sequence>MALPSEDSQPDYDKINARIQHAHRDSSPDTQPNERAECDFAAVGSIFGGQLADRRSSYPPDLELSECENNDPQPCSPAEPSSIAALPRAGNRALVSSPTTPIRTRAHLGPYIQSDDYRRERQRSARRARRRRRRSYAPSSRRSEEDSTDEHCRSDTTIVYPRESVGHNEDHRSPNATPYFSPSRTPSHRSLETNEDRLPMVEPESPHPFSEYYLYNPTRGRSVLNQVEETFPGNDDRGSG</sequence>
<dbReference type="OrthoDB" id="3796861at2759"/>
<name>A0A6A6SG45_9PLEO</name>
<feature type="region of interest" description="Disordered" evidence="1">
    <location>
        <begin position="51"/>
        <end position="209"/>
    </location>
</feature>
<feature type="compositionally biased region" description="Polar residues" evidence="1">
    <location>
        <begin position="174"/>
        <end position="185"/>
    </location>
</feature>
<feature type="compositionally biased region" description="Basic and acidic residues" evidence="1">
    <location>
        <begin position="11"/>
        <end position="35"/>
    </location>
</feature>
<protein>
    <submittedName>
        <fullName evidence="2">Uncharacterized protein</fullName>
    </submittedName>
</protein>
<keyword evidence="3" id="KW-1185">Reference proteome</keyword>
<feature type="compositionally biased region" description="Basic and acidic residues" evidence="1">
    <location>
        <begin position="164"/>
        <end position="173"/>
    </location>
</feature>
<reference evidence="2" key="1">
    <citation type="journal article" date="2020" name="Stud. Mycol.">
        <title>101 Dothideomycetes genomes: a test case for predicting lifestyles and emergence of pathogens.</title>
        <authorList>
            <person name="Haridas S."/>
            <person name="Albert R."/>
            <person name="Binder M."/>
            <person name="Bloem J."/>
            <person name="Labutti K."/>
            <person name="Salamov A."/>
            <person name="Andreopoulos B."/>
            <person name="Baker S."/>
            <person name="Barry K."/>
            <person name="Bills G."/>
            <person name="Bluhm B."/>
            <person name="Cannon C."/>
            <person name="Castanera R."/>
            <person name="Culley D."/>
            <person name="Daum C."/>
            <person name="Ezra D."/>
            <person name="Gonzalez J."/>
            <person name="Henrissat B."/>
            <person name="Kuo A."/>
            <person name="Liang C."/>
            <person name="Lipzen A."/>
            <person name="Lutzoni F."/>
            <person name="Magnuson J."/>
            <person name="Mondo S."/>
            <person name="Nolan M."/>
            <person name="Ohm R."/>
            <person name="Pangilinan J."/>
            <person name="Park H.-J."/>
            <person name="Ramirez L."/>
            <person name="Alfaro M."/>
            <person name="Sun H."/>
            <person name="Tritt A."/>
            <person name="Yoshinaga Y."/>
            <person name="Zwiers L.-H."/>
            <person name="Turgeon B."/>
            <person name="Goodwin S."/>
            <person name="Spatafora J."/>
            <person name="Crous P."/>
            <person name="Grigoriev I."/>
        </authorList>
    </citation>
    <scope>NUCLEOTIDE SEQUENCE</scope>
    <source>
        <strain evidence="2">CBS 473.64</strain>
    </source>
</reference>
<evidence type="ECO:0000256" key="1">
    <source>
        <dbReference type="SAM" id="MobiDB-lite"/>
    </source>
</evidence>
<feature type="compositionally biased region" description="Basic and acidic residues" evidence="1">
    <location>
        <begin position="189"/>
        <end position="199"/>
    </location>
</feature>
<feature type="compositionally biased region" description="Basic and acidic residues" evidence="1">
    <location>
        <begin position="141"/>
        <end position="154"/>
    </location>
</feature>
<proteinExistence type="predicted"/>
<feature type="region of interest" description="Disordered" evidence="1">
    <location>
        <begin position="1"/>
        <end position="35"/>
    </location>
</feature>
<evidence type="ECO:0000313" key="3">
    <source>
        <dbReference type="Proteomes" id="UP000799753"/>
    </source>
</evidence>
<dbReference type="Proteomes" id="UP000799753">
    <property type="component" value="Unassembled WGS sequence"/>
</dbReference>